<evidence type="ECO:0000259" key="2">
    <source>
        <dbReference type="SMART" id="SM00827"/>
    </source>
</evidence>
<dbReference type="SMART" id="SM00827">
    <property type="entry name" value="PKS_AT"/>
    <property type="match status" value="1"/>
</dbReference>
<feature type="domain" description="Malonyl-CoA:ACP transacylase (MAT)" evidence="2">
    <location>
        <begin position="7"/>
        <end position="304"/>
    </location>
</feature>
<evidence type="ECO:0000313" key="4">
    <source>
        <dbReference type="Proteomes" id="UP001438292"/>
    </source>
</evidence>
<evidence type="ECO:0000256" key="1">
    <source>
        <dbReference type="ARBA" id="ARBA00022679"/>
    </source>
</evidence>
<name>A0ABV0H3Q2_9NEIS</name>
<organism evidence="3 4">
    <name type="scientific">Chromobacterium piscinae</name>
    <dbReference type="NCBI Taxonomy" id="686831"/>
    <lineage>
        <taxon>Bacteria</taxon>
        <taxon>Pseudomonadati</taxon>
        <taxon>Pseudomonadota</taxon>
        <taxon>Betaproteobacteria</taxon>
        <taxon>Neisseriales</taxon>
        <taxon>Chromobacteriaceae</taxon>
        <taxon>Chromobacterium</taxon>
    </lineage>
</organism>
<keyword evidence="4" id="KW-1185">Reference proteome</keyword>
<dbReference type="InterPro" id="IPR001227">
    <property type="entry name" value="Ac_transferase_dom_sf"/>
</dbReference>
<reference evidence="3 4" key="1">
    <citation type="submission" date="2024-05" db="EMBL/GenBank/DDBJ databases">
        <authorList>
            <person name="De Oliveira J.P."/>
            <person name="Noriler S.A."/>
            <person name="De Oliveira A.G."/>
            <person name="Sipoli D.S."/>
        </authorList>
    </citation>
    <scope>NUCLEOTIDE SEQUENCE [LARGE SCALE GENOMIC DNA]</scope>
    <source>
        <strain evidence="3 4">LABIM186</strain>
    </source>
</reference>
<dbReference type="Gene3D" id="3.40.366.10">
    <property type="entry name" value="Malonyl-Coenzyme A Acyl Carrier Protein, domain 2"/>
    <property type="match status" value="1"/>
</dbReference>
<comment type="caution">
    <text evidence="3">The sequence shown here is derived from an EMBL/GenBank/DDBJ whole genome shotgun (WGS) entry which is preliminary data.</text>
</comment>
<dbReference type="GO" id="GO:0016746">
    <property type="term" value="F:acyltransferase activity"/>
    <property type="evidence" value="ECO:0007669"/>
    <property type="project" value="UniProtKB-KW"/>
</dbReference>
<sequence>MKPVIFMASGQGSQYFQMGVDLYNENEYFYEKINTVGLIIENRFGISIVDIIYDDKRDGSEIFSDPILSSLGIYIIEYALVSTLEKYGVQPTKIIASSLGIFISSVISRCLDSSQALNTIYSMMSLLNRRCDEGCMIIVLADPTMYYRSSMLKEKTVLASRDDGLSFAISLQLCDLMDVENYLNDIGATFHRLPVSRAYHSHWMDHLKDEFMRMDLNFLSNKPSIPLICCARTDELLTIGMSDFWNAVRRPLLFSDTIAKAEKEMEASYIDIGPSGMMATNLKYVLPKSSKSEIYTILNQQRRASKNLENVIKHCR</sequence>
<accession>A0ABV0H3Q2</accession>
<proteinExistence type="predicted"/>
<dbReference type="RefSeq" id="WP_346194783.1">
    <property type="nucleotide sequence ID" value="NZ_JBDJHV010000015.1"/>
</dbReference>
<dbReference type="Pfam" id="PF00698">
    <property type="entry name" value="Acyl_transf_1"/>
    <property type="match status" value="1"/>
</dbReference>
<dbReference type="Proteomes" id="UP001438292">
    <property type="component" value="Unassembled WGS sequence"/>
</dbReference>
<dbReference type="InterPro" id="IPR050444">
    <property type="entry name" value="Polyketide_Synthase"/>
</dbReference>
<dbReference type="SUPFAM" id="SSF52151">
    <property type="entry name" value="FabD/lysophospholipase-like"/>
    <property type="match status" value="1"/>
</dbReference>
<dbReference type="InterPro" id="IPR016035">
    <property type="entry name" value="Acyl_Trfase/lysoPLipase"/>
</dbReference>
<dbReference type="PANTHER" id="PTHR45681:SF6">
    <property type="entry name" value="POLYKETIDE SYNTHASE 37"/>
    <property type="match status" value="1"/>
</dbReference>
<dbReference type="InterPro" id="IPR014043">
    <property type="entry name" value="Acyl_transferase_dom"/>
</dbReference>
<dbReference type="PANTHER" id="PTHR45681">
    <property type="entry name" value="POLYKETIDE SYNTHASE 44-RELATED"/>
    <property type="match status" value="1"/>
</dbReference>
<protein>
    <submittedName>
        <fullName evidence="3">Acyltransferase domain-containing protein</fullName>
    </submittedName>
</protein>
<evidence type="ECO:0000313" key="3">
    <source>
        <dbReference type="EMBL" id="MEO3954720.1"/>
    </source>
</evidence>
<keyword evidence="3" id="KW-0012">Acyltransferase</keyword>
<dbReference type="EMBL" id="JBDQQU010000008">
    <property type="protein sequence ID" value="MEO3954720.1"/>
    <property type="molecule type" value="Genomic_DNA"/>
</dbReference>
<keyword evidence="1" id="KW-0808">Transferase</keyword>
<gene>
    <name evidence="3" type="ORF">ABH309_09670</name>
</gene>